<keyword evidence="3" id="KW-1185">Reference proteome</keyword>
<proteinExistence type="predicted"/>
<evidence type="ECO:0000313" key="3">
    <source>
        <dbReference type="Proteomes" id="UP000051184"/>
    </source>
</evidence>
<reference evidence="3" key="1">
    <citation type="submission" date="2015-09" db="EMBL/GenBank/DDBJ databases">
        <authorList>
            <person name="Rodrigo-Torres Lidia"/>
            <person name="Arahal R.David."/>
        </authorList>
    </citation>
    <scope>NUCLEOTIDE SEQUENCE [LARGE SCALE GENOMIC DNA]</scope>
    <source>
        <strain evidence="3">CECT 5114</strain>
    </source>
</reference>
<feature type="transmembrane region" description="Helical" evidence="1">
    <location>
        <begin position="90"/>
        <end position="109"/>
    </location>
</feature>
<evidence type="ECO:0000313" key="2">
    <source>
        <dbReference type="EMBL" id="CUK25567.1"/>
    </source>
</evidence>
<gene>
    <name evidence="2" type="ORF">TA5114_01368</name>
</gene>
<feature type="transmembrane region" description="Helical" evidence="1">
    <location>
        <begin position="40"/>
        <end position="59"/>
    </location>
</feature>
<dbReference type="RefSeq" id="WP_058314546.1">
    <property type="nucleotide sequence ID" value="NZ_CYTO01000010.1"/>
</dbReference>
<name>A0A0P1J6T1_9RHOB</name>
<feature type="transmembrane region" description="Helical" evidence="1">
    <location>
        <begin position="66"/>
        <end position="84"/>
    </location>
</feature>
<evidence type="ECO:0000256" key="1">
    <source>
        <dbReference type="SAM" id="Phobius"/>
    </source>
</evidence>
<keyword evidence="1" id="KW-0812">Transmembrane</keyword>
<sequence>MLTKLGFTIRGAVMTGADLLLVTGILHMAAFAIHEANPDTIRLIPYGAIYFALGALIRFGHQAARTWSLIVVAIGLFGALITFGGNIPTLLQISFIVIDLAILFFLGWARLNRPEES</sequence>
<dbReference type="Proteomes" id="UP000051184">
    <property type="component" value="Unassembled WGS sequence"/>
</dbReference>
<dbReference type="AlphaFoldDB" id="A0A0P1J6T1"/>
<keyword evidence="1" id="KW-0472">Membrane</keyword>
<feature type="transmembrane region" description="Helical" evidence="1">
    <location>
        <begin position="12"/>
        <end position="34"/>
    </location>
</feature>
<protein>
    <recommendedName>
        <fullName evidence="4">DUF2127 domain-containing protein</fullName>
    </recommendedName>
</protein>
<accession>A0A0P1J6T1</accession>
<keyword evidence="1" id="KW-1133">Transmembrane helix</keyword>
<dbReference type="OrthoDB" id="7872319at2"/>
<dbReference type="EMBL" id="CYUE01000013">
    <property type="protein sequence ID" value="CUK25567.1"/>
    <property type="molecule type" value="Genomic_DNA"/>
</dbReference>
<organism evidence="2 3">
    <name type="scientific">Cognatishimia activa</name>
    <dbReference type="NCBI Taxonomy" id="1715691"/>
    <lineage>
        <taxon>Bacteria</taxon>
        <taxon>Pseudomonadati</taxon>
        <taxon>Pseudomonadota</taxon>
        <taxon>Alphaproteobacteria</taxon>
        <taxon>Rhodobacterales</taxon>
        <taxon>Paracoccaceae</taxon>
        <taxon>Cognatishimia</taxon>
    </lineage>
</organism>
<evidence type="ECO:0008006" key="4">
    <source>
        <dbReference type="Google" id="ProtNLM"/>
    </source>
</evidence>